<proteinExistence type="predicted"/>
<evidence type="ECO:0000256" key="3">
    <source>
        <dbReference type="ARBA" id="ARBA00022475"/>
    </source>
</evidence>
<dbReference type="Proteomes" id="UP001596154">
    <property type="component" value="Unassembled WGS sequence"/>
</dbReference>
<comment type="subcellular location">
    <subcellularLocation>
        <location evidence="1">Cell membrane</location>
        <topology evidence="1">Multi-pass membrane protein</topology>
    </subcellularLocation>
</comment>
<dbReference type="EMBL" id="JBHSNY010000016">
    <property type="protein sequence ID" value="MFC5639036.1"/>
    <property type="molecule type" value="Genomic_DNA"/>
</dbReference>
<dbReference type="SUPFAM" id="SSF103473">
    <property type="entry name" value="MFS general substrate transporter"/>
    <property type="match status" value="1"/>
</dbReference>
<keyword evidence="2" id="KW-0813">Transport</keyword>
<name>A0ABW0UZJ0_9ACTN</name>
<keyword evidence="5" id="KW-1185">Reference proteome</keyword>
<accession>A0ABW0UZJ0</accession>
<keyword evidence="3" id="KW-1003">Cell membrane</keyword>
<sequence>MVRPFIYALSTGLVFSKLFFDGLGEDSLIISFATIGNSFFFRPVGAALAGHLGDRLGRRAMLIAGCHGRKPSAAARLRP</sequence>
<evidence type="ECO:0000256" key="1">
    <source>
        <dbReference type="ARBA" id="ARBA00004651"/>
    </source>
</evidence>
<dbReference type="PANTHER" id="PTHR43045">
    <property type="entry name" value="SHIKIMATE TRANSPORTER"/>
    <property type="match status" value="1"/>
</dbReference>
<comment type="caution">
    <text evidence="4">The sequence shown here is derived from an EMBL/GenBank/DDBJ whole genome shotgun (WGS) entry which is preliminary data.</text>
</comment>
<evidence type="ECO:0008006" key="6">
    <source>
        <dbReference type="Google" id="ProtNLM"/>
    </source>
</evidence>
<organism evidence="4 5">
    <name type="scientific">Streptomyces bullii</name>
    <dbReference type="NCBI Taxonomy" id="349910"/>
    <lineage>
        <taxon>Bacteria</taxon>
        <taxon>Bacillati</taxon>
        <taxon>Actinomycetota</taxon>
        <taxon>Actinomycetes</taxon>
        <taxon>Kitasatosporales</taxon>
        <taxon>Streptomycetaceae</taxon>
        <taxon>Streptomyces</taxon>
    </lineage>
</organism>
<evidence type="ECO:0000313" key="5">
    <source>
        <dbReference type="Proteomes" id="UP001596154"/>
    </source>
</evidence>
<protein>
    <recommendedName>
        <fullName evidence="6">Major Facilitator Superfamily protein</fullName>
    </recommendedName>
</protein>
<dbReference type="RefSeq" id="WP_381030695.1">
    <property type="nucleotide sequence ID" value="NZ_JBHSNY010000016.1"/>
</dbReference>
<evidence type="ECO:0000256" key="2">
    <source>
        <dbReference type="ARBA" id="ARBA00022448"/>
    </source>
</evidence>
<dbReference type="PANTHER" id="PTHR43045:SF1">
    <property type="entry name" value="SHIKIMATE TRANSPORTER"/>
    <property type="match status" value="1"/>
</dbReference>
<dbReference type="InterPro" id="IPR036259">
    <property type="entry name" value="MFS_trans_sf"/>
</dbReference>
<reference evidence="5" key="1">
    <citation type="journal article" date="2019" name="Int. J. Syst. Evol. Microbiol.">
        <title>The Global Catalogue of Microorganisms (GCM) 10K type strain sequencing project: providing services to taxonomists for standard genome sequencing and annotation.</title>
        <authorList>
            <consortium name="The Broad Institute Genomics Platform"/>
            <consortium name="The Broad Institute Genome Sequencing Center for Infectious Disease"/>
            <person name="Wu L."/>
            <person name="Ma J."/>
        </authorList>
    </citation>
    <scope>NUCLEOTIDE SEQUENCE [LARGE SCALE GENOMIC DNA]</scope>
    <source>
        <strain evidence="5">CGMCC 4.7248</strain>
    </source>
</reference>
<gene>
    <name evidence="4" type="ORF">ACFPZJ_35875</name>
</gene>
<evidence type="ECO:0000313" key="4">
    <source>
        <dbReference type="EMBL" id="MFC5639036.1"/>
    </source>
</evidence>
<keyword evidence="3" id="KW-0472">Membrane</keyword>